<organism evidence="10 11">
    <name type="scientific">Candidatus Avoscillospira avistercoris</name>
    <dbReference type="NCBI Taxonomy" id="2840707"/>
    <lineage>
        <taxon>Bacteria</taxon>
        <taxon>Bacillati</taxon>
        <taxon>Bacillota</taxon>
        <taxon>Clostridia</taxon>
        <taxon>Eubacteriales</taxon>
        <taxon>Oscillospiraceae</taxon>
        <taxon>Oscillospiraceae incertae sedis</taxon>
        <taxon>Candidatus Avoscillospira</taxon>
    </lineage>
</organism>
<comment type="similarity">
    <text evidence="2">Belongs to the FliH family.</text>
</comment>
<feature type="region of interest" description="Disordered" evidence="8">
    <location>
        <begin position="24"/>
        <end position="62"/>
    </location>
</feature>
<reference evidence="10" key="1">
    <citation type="submission" date="2020-10" db="EMBL/GenBank/DDBJ databases">
        <authorList>
            <person name="Gilroy R."/>
        </authorList>
    </citation>
    <scope>NUCLEOTIDE SEQUENCE</scope>
    <source>
        <strain evidence="10">ChiBcec16-1751</strain>
    </source>
</reference>
<dbReference type="InterPro" id="IPR051472">
    <property type="entry name" value="T3SS_Stator/FliH"/>
</dbReference>
<dbReference type="InterPro" id="IPR018035">
    <property type="entry name" value="Flagellar_FliH/T3SS_HrpE"/>
</dbReference>
<evidence type="ECO:0000256" key="7">
    <source>
        <dbReference type="SAM" id="Coils"/>
    </source>
</evidence>
<gene>
    <name evidence="10" type="ORF">IAA83_04745</name>
</gene>
<comment type="function">
    <text evidence="1">Needed for flagellar regrowth and assembly.</text>
</comment>
<evidence type="ECO:0000256" key="3">
    <source>
        <dbReference type="ARBA" id="ARBA00022448"/>
    </source>
</evidence>
<keyword evidence="6" id="KW-1006">Bacterial flagellum protein export</keyword>
<evidence type="ECO:0000313" key="11">
    <source>
        <dbReference type="Proteomes" id="UP000886741"/>
    </source>
</evidence>
<dbReference type="GO" id="GO:0044781">
    <property type="term" value="P:bacterial-type flagellum organization"/>
    <property type="evidence" value="ECO:0007669"/>
    <property type="project" value="UniProtKB-KW"/>
</dbReference>
<keyword evidence="4" id="KW-1005">Bacterial flagellum biogenesis</keyword>
<evidence type="ECO:0000256" key="1">
    <source>
        <dbReference type="ARBA" id="ARBA00003041"/>
    </source>
</evidence>
<evidence type="ECO:0000313" key="10">
    <source>
        <dbReference type="EMBL" id="HIS64664.1"/>
    </source>
</evidence>
<dbReference type="Proteomes" id="UP000886741">
    <property type="component" value="Unassembled WGS sequence"/>
</dbReference>
<evidence type="ECO:0000256" key="6">
    <source>
        <dbReference type="ARBA" id="ARBA00023225"/>
    </source>
</evidence>
<dbReference type="PANTHER" id="PTHR34982">
    <property type="entry name" value="YOP PROTEINS TRANSLOCATION PROTEIN L"/>
    <property type="match status" value="1"/>
</dbReference>
<reference evidence="10" key="2">
    <citation type="journal article" date="2021" name="PeerJ">
        <title>Extensive microbial diversity within the chicken gut microbiome revealed by metagenomics and culture.</title>
        <authorList>
            <person name="Gilroy R."/>
            <person name="Ravi A."/>
            <person name="Getino M."/>
            <person name="Pursley I."/>
            <person name="Horton D.L."/>
            <person name="Alikhan N.F."/>
            <person name="Baker D."/>
            <person name="Gharbi K."/>
            <person name="Hall N."/>
            <person name="Watson M."/>
            <person name="Adriaenssens E.M."/>
            <person name="Foster-Nyarko E."/>
            <person name="Jarju S."/>
            <person name="Secka A."/>
            <person name="Antonio M."/>
            <person name="Oren A."/>
            <person name="Chaudhuri R.R."/>
            <person name="La Ragione R."/>
            <person name="Hildebrand F."/>
            <person name="Pallen M.J."/>
        </authorList>
    </citation>
    <scope>NUCLEOTIDE SEQUENCE</scope>
    <source>
        <strain evidence="10">ChiBcec16-1751</strain>
    </source>
</reference>
<keyword evidence="5" id="KW-0653">Protein transport</keyword>
<sequence length="274" mass="31231">MPNIFKSFWKSSDERSVDQYIFPQVEDIPVEADPEPEDDTAVTEYDGDDQTPEPEEDEEQANAASVISFAKVQADEIVAAARREAEAMLEQHRRDMEEEALRVRQEAHDDGYRQGYAEGVQQARLEGQQQMEQFLQEQAHQVQQFLEQAQEAREEMLQKTRDELLDLTVAIAEKVIHISLKSSLDVIGRMIQMATEKLRRREWVHIYVGGYSTRELSQITPELTMALSGISDHIKITPMPEDERGACIIEMPDAIIDASASTQLQNIREILGQS</sequence>
<dbReference type="GO" id="GO:0005829">
    <property type="term" value="C:cytosol"/>
    <property type="evidence" value="ECO:0007669"/>
    <property type="project" value="TreeGrafter"/>
</dbReference>
<proteinExistence type="inferred from homology"/>
<evidence type="ECO:0000259" key="9">
    <source>
        <dbReference type="Pfam" id="PF02108"/>
    </source>
</evidence>
<protein>
    <submittedName>
        <fullName evidence="10">F0F1 ATP synthase subunit delta</fullName>
    </submittedName>
</protein>
<dbReference type="EMBL" id="DVJJ01000075">
    <property type="protein sequence ID" value="HIS64664.1"/>
    <property type="molecule type" value="Genomic_DNA"/>
</dbReference>
<dbReference type="Pfam" id="PF02108">
    <property type="entry name" value="FliH"/>
    <property type="match status" value="1"/>
</dbReference>
<feature type="domain" description="Flagellar assembly protein FliH/Type III secretion system HrpE" evidence="9">
    <location>
        <begin position="137"/>
        <end position="266"/>
    </location>
</feature>
<dbReference type="GO" id="GO:0015031">
    <property type="term" value="P:protein transport"/>
    <property type="evidence" value="ECO:0007669"/>
    <property type="project" value="UniProtKB-KW"/>
</dbReference>
<comment type="caution">
    <text evidence="10">The sequence shown here is derived from an EMBL/GenBank/DDBJ whole genome shotgun (WGS) entry which is preliminary data.</text>
</comment>
<name>A0A9D1F965_9FIRM</name>
<evidence type="ECO:0000256" key="4">
    <source>
        <dbReference type="ARBA" id="ARBA00022795"/>
    </source>
</evidence>
<dbReference type="AlphaFoldDB" id="A0A9D1F965"/>
<feature type="compositionally biased region" description="Acidic residues" evidence="8">
    <location>
        <begin position="28"/>
        <end position="60"/>
    </location>
</feature>
<dbReference type="PANTHER" id="PTHR34982:SF1">
    <property type="entry name" value="FLAGELLAR ASSEMBLY PROTEIN FLIH"/>
    <property type="match status" value="1"/>
</dbReference>
<keyword evidence="3" id="KW-0813">Transport</keyword>
<feature type="coiled-coil region" evidence="7">
    <location>
        <begin position="135"/>
        <end position="162"/>
    </location>
</feature>
<accession>A0A9D1F965</accession>
<evidence type="ECO:0000256" key="5">
    <source>
        <dbReference type="ARBA" id="ARBA00022927"/>
    </source>
</evidence>
<evidence type="ECO:0000256" key="2">
    <source>
        <dbReference type="ARBA" id="ARBA00006602"/>
    </source>
</evidence>
<keyword evidence="7" id="KW-0175">Coiled coil</keyword>
<evidence type="ECO:0000256" key="8">
    <source>
        <dbReference type="SAM" id="MobiDB-lite"/>
    </source>
</evidence>